<dbReference type="GO" id="GO:0042157">
    <property type="term" value="P:lipoprotein metabolic process"/>
    <property type="evidence" value="ECO:0007669"/>
    <property type="project" value="InterPro"/>
</dbReference>
<dbReference type="Proteomes" id="UP000250572">
    <property type="component" value="Unassembled WGS sequence"/>
</dbReference>
<feature type="compositionally biased region" description="Polar residues" evidence="3">
    <location>
        <begin position="762"/>
        <end position="788"/>
    </location>
</feature>
<dbReference type="Gene3D" id="1.10.510.10">
    <property type="entry name" value="Transferase(Phosphotransferase) domain 1"/>
    <property type="match status" value="2"/>
</dbReference>
<reference evidence="5 6" key="1">
    <citation type="journal article" date="2018" name="G3 (Bethesda)">
        <title>A High-Quality Reference Genome for the Invasive Mosquitofish Gambusia affinis Using a Chicago Library.</title>
        <authorList>
            <person name="Hoffberg S.L."/>
            <person name="Troendle N.J."/>
            <person name="Glenn T.C."/>
            <person name="Mahmud O."/>
            <person name="Louha S."/>
            <person name="Chalopin D."/>
            <person name="Bennetzen J.L."/>
            <person name="Mauricio R."/>
        </authorList>
    </citation>
    <scope>NUCLEOTIDE SEQUENCE [LARGE SCALE GENOMIC DNA]</scope>
    <source>
        <strain evidence="5">NE01/NJP1002.9</strain>
        <tissue evidence="5">Muscle</tissue>
    </source>
</reference>
<evidence type="ECO:0000256" key="3">
    <source>
        <dbReference type="SAM" id="MobiDB-lite"/>
    </source>
</evidence>
<evidence type="ECO:0000256" key="1">
    <source>
        <dbReference type="ARBA" id="ARBA00010090"/>
    </source>
</evidence>
<comment type="similarity">
    <text evidence="1">Belongs to the apolipoprotein L family.</text>
</comment>
<name>A0A315VL88_GAMAF</name>
<feature type="coiled-coil region" evidence="2">
    <location>
        <begin position="532"/>
        <end position="559"/>
    </location>
</feature>
<dbReference type="Pfam" id="PF05461">
    <property type="entry name" value="ApoL"/>
    <property type="match status" value="1"/>
</dbReference>
<feature type="domain" description="Protein kinase" evidence="4">
    <location>
        <begin position="344"/>
        <end position="673"/>
    </location>
</feature>
<proteinExistence type="inferred from homology"/>
<gene>
    <name evidence="5" type="ORF">CCH79_00006097</name>
</gene>
<dbReference type="InterPro" id="IPR011009">
    <property type="entry name" value="Kinase-like_dom_sf"/>
</dbReference>
<feature type="compositionally biased region" description="Basic and acidic residues" evidence="3">
    <location>
        <begin position="250"/>
        <end position="264"/>
    </location>
</feature>
<evidence type="ECO:0000313" key="6">
    <source>
        <dbReference type="Proteomes" id="UP000250572"/>
    </source>
</evidence>
<dbReference type="PANTHER" id="PTHR14096:SF34">
    <property type="entry name" value="APOLIPOPROTEIN L3-LIKE-RELATED"/>
    <property type="match status" value="1"/>
</dbReference>
<evidence type="ECO:0000256" key="2">
    <source>
        <dbReference type="SAM" id="Coils"/>
    </source>
</evidence>
<dbReference type="PROSITE" id="PS50011">
    <property type="entry name" value="PROTEIN_KINASE_DOM"/>
    <property type="match status" value="1"/>
</dbReference>
<dbReference type="InterPro" id="IPR008405">
    <property type="entry name" value="ApoL"/>
</dbReference>
<dbReference type="InterPro" id="IPR000719">
    <property type="entry name" value="Prot_kinase_dom"/>
</dbReference>
<dbReference type="GO" id="GO:0004672">
    <property type="term" value="F:protein kinase activity"/>
    <property type="evidence" value="ECO:0007669"/>
    <property type="project" value="InterPro"/>
</dbReference>
<dbReference type="GO" id="GO:0016020">
    <property type="term" value="C:membrane"/>
    <property type="evidence" value="ECO:0007669"/>
    <property type="project" value="TreeGrafter"/>
</dbReference>
<dbReference type="Pfam" id="PF00069">
    <property type="entry name" value="Pkinase"/>
    <property type="match status" value="1"/>
</dbReference>
<dbReference type="EMBL" id="NHOQ01001578">
    <property type="protein sequence ID" value="PWA23724.1"/>
    <property type="molecule type" value="Genomic_DNA"/>
</dbReference>
<accession>A0A315VL88</accession>
<feature type="region of interest" description="Disordered" evidence="3">
    <location>
        <begin position="750"/>
        <end position="808"/>
    </location>
</feature>
<dbReference type="GO" id="GO:0008289">
    <property type="term" value="F:lipid binding"/>
    <property type="evidence" value="ECO:0007669"/>
    <property type="project" value="InterPro"/>
</dbReference>
<dbReference type="PANTHER" id="PTHR14096">
    <property type="entry name" value="APOLIPOPROTEIN L"/>
    <property type="match status" value="1"/>
</dbReference>
<protein>
    <recommendedName>
        <fullName evidence="4">Protein kinase domain-containing protein</fullName>
    </recommendedName>
</protein>
<comment type="caution">
    <text evidence="5">The sequence shown here is derived from an EMBL/GenBank/DDBJ whole genome shotgun (WGS) entry which is preliminary data.</text>
</comment>
<keyword evidence="2" id="KW-0175">Coiled coil</keyword>
<dbReference type="STRING" id="33528.ENSGAFP00000013607"/>
<keyword evidence="6" id="KW-1185">Reference proteome</keyword>
<sequence>MRLMISTCVDCPGSSPRSSLEKMQDSIDLAYQDLAIAHSSQEHLPCYSGPMLTPMAYRVHQFSKNMSSDFNVGPTFNLEGTLTDSHVKIQNQSFVLKDAGRHMLQQRNCFITHTGYKSLPTAKGALIHQIFLAFVTKQKANMDSSKKGREGIKSAVFSCKKNKKLCSRWYQAQTESAVGVCSITQPDRPFAGVTPSEFLHCALSLGQRSGQTVVRTSFIQPSLAAPLAVFQSELEVCDVRDLLAVQNLQRREKKENKRSADKSGVRCKAPQDLMQVDQMSDDNVMPAGGGVATLHRRRQKAKEDPSNKIGRFHWLVANFCRQLLSATGNVRQLTKMGKEQSKLAQEGYVLSKETEGDITATKDDDTYFIKMIHLSELPRQALAALMSEIDVLRQTNHPHLINIRNSFKDENQNIYYIIMKDCQGGSLADVVGKNPEELPQECEVVSWIVEICMALKVIHEACLLHKDLIPKFFAETTIKLMPKIISDDYLPLPSHFSFELCDLLSDLLKKKPEQRPTASEILQRPIIIKCLRTKCQTTVEDLQMKLERLRALADGLERVHEGTTIGSLTGGVIGAVGGITSIVGLVLAPFTLGASLIVTGVGVGVGAVGGVTAGASNITNMINQSSDRKAVRSIIKEIEQKISAVVTWLLEINSGLQAISSQYPEAPGTDSKFTEENLRRVGLRAGKGLGGIVELVRLVRVANIGQLAAQTSRAVRVAEVATGVLSGLFVAVDIFFIAMDAKEIQHIKEAREAERRIEPPSASESETGDSMSVSDQATLLSNSLMQESDNGESDRVAEEASSPPTKTKSEIMKFVKSVREAAHNLEQVLGELATIISSIPLFQEDNDLEWQNMEL</sequence>
<dbReference type="GO" id="GO:0005524">
    <property type="term" value="F:ATP binding"/>
    <property type="evidence" value="ECO:0007669"/>
    <property type="project" value="InterPro"/>
</dbReference>
<dbReference type="AlphaFoldDB" id="A0A315VL88"/>
<dbReference type="GO" id="GO:0005576">
    <property type="term" value="C:extracellular region"/>
    <property type="evidence" value="ECO:0007669"/>
    <property type="project" value="InterPro"/>
</dbReference>
<evidence type="ECO:0000313" key="5">
    <source>
        <dbReference type="EMBL" id="PWA23724.1"/>
    </source>
</evidence>
<feature type="non-terminal residue" evidence="5">
    <location>
        <position position="855"/>
    </location>
</feature>
<dbReference type="GO" id="GO:0006869">
    <property type="term" value="P:lipid transport"/>
    <property type="evidence" value="ECO:0007669"/>
    <property type="project" value="InterPro"/>
</dbReference>
<organism evidence="5 6">
    <name type="scientific">Gambusia affinis</name>
    <name type="common">Western mosquitofish</name>
    <name type="synonym">Heterandria affinis</name>
    <dbReference type="NCBI Taxonomy" id="33528"/>
    <lineage>
        <taxon>Eukaryota</taxon>
        <taxon>Metazoa</taxon>
        <taxon>Chordata</taxon>
        <taxon>Craniata</taxon>
        <taxon>Vertebrata</taxon>
        <taxon>Euteleostomi</taxon>
        <taxon>Actinopterygii</taxon>
        <taxon>Neopterygii</taxon>
        <taxon>Teleostei</taxon>
        <taxon>Neoteleostei</taxon>
        <taxon>Acanthomorphata</taxon>
        <taxon>Ovalentaria</taxon>
        <taxon>Atherinomorphae</taxon>
        <taxon>Cyprinodontiformes</taxon>
        <taxon>Poeciliidae</taxon>
        <taxon>Poeciliinae</taxon>
        <taxon>Gambusia</taxon>
    </lineage>
</organism>
<dbReference type="Gene3D" id="3.30.200.20">
    <property type="entry name" value="Phosphorylase Kinase, domain 1"/>
    <property type="match status" value="1"/>
</dbReference>
<dbReference type="SUPFAM" id="SSF56112">
    <property type="entry name" value="Protein kinase-like (PK-like)"/>
    <property type="match status" value="1"/>
</dbReference>
<evidence type="ECO:0000259" key="4">
    <source>
        <dbReference type="PROSITE" id="PS50011"/>
    </source>
</evidence>
<feature type="region of interest" description="Disordered" evidence="3">
    <location>
        <begin position="250"/>
        <end position="269"/>
    </location>
</feature>